<accession>A0AAV1EFG6</accession>
<reference evidence="9" key="1">
    <citation type="submission" date="2023-03" db="EMBL/GenBank/DDBJ databases">
        <authorList>
            <person name="Julca I."/>
        </authorList>
    </citation>
    <scope>NUCLEOTIDE SEQUENCE</scope>
</reference>
<dbReference type="GO" id="GO:0005789">
    <property type="term" value="C:endoplasmic reticulum membrane"/>
    <property type="evidence" value="ECO:0007669"/>
    <property type="project" value="UniProtKB-SubCell"/>
</dbReference>
<proteinExistence type="inferred from homology"/>
<evidence type="ECO:0000256" key="5">
    <source>
        <dbReference type="ARBA" id="ARBA00022989"/>
    </source>
</evidence>
<keyword evidence="6 8" id="KW-0472">Membrane</keyword>
<keyword evidence="3 8" id="KW-0812">Transmembrane</keyword>
<gene>
    <name evidence="9" type="ORF">OLC1_LOCUS24314</name>
</gene>
<evidence type="ECO:0000256" key="2">
    <source>
        <dbReference type="ARBA" id="ARBA00007141"/>
    </source>
</evidence>
<evidence type="ECO:0000256" key="6">
    <source>
        <dbReference type="ARBA" id="ARBA00023136"/>
    </source>
</evidence>
<keyword evidence="5 8" id="KW-1133">Transmembrane helix</keyword>
<feature type="region of interest" description="Disordered" evidence="7">
    <location>
        <begin position="1"/>
        <end position="28"/>
    </location>
</feature>
<feature type="transmembrane region" description="Helical" evidence="8">
    <location>
        <begin position="138"/>
        <end position="159"/>
    </location>
</feature>
<dbReference type="EMBL" id="OX459126">
    <property type="protein sequence ID" value="CAI9118443.1"/>
    <property type="molecule type" value="Genomic_DNA"/>
</dbReference>
<dbReference type="PANTHER" id="PTHR10868:SF1">
    <property type="entry name" value="SIGMA NON-OPIOID INTRACELLULAR RECEPTOR 1"/>
    <property type="match status" value="1"/>
</dbReference>
<evidence type="ECO:0000256" key="3">
    <source>
        <dbReference type="ARBA" id="ARBA00022692"/>
    </source>
</evidence>
<protein>
    <submittedName>
        <fullName evidence="9">OLC1v1020016C1</fullName>
    </submittedName>
</protein>
<sequence length="333" mass="37333">MKSLVLTPNSSTKSSASTTTATSSAASVESQSETRDSFYFPGCRKDANCNCEMCIESMNATLDLMPQSGFSSLTKFSVSKPVLTRSPVKFNPSLLSTPIPESKNQAHKMSPPLDSKARLSFQKRVDKRKREFRFGVSVMRFFLAVCLILAAEFGFSWVVSGVFQPQLSKDIVRNLAEKSRVLGSVNERVSFLNQELWSHVDEATSDCPASEWKIVQTAGLLTAEFSSRLFTILSGRVTEWTNGEVGYLIRESNSSWVQGKWSASAVQFDPDTWILEYKQSPMLENARLVSATFEFLKFRLVRELKHLQQEFWLLFAFGNQFSDLIGTTSNVPT</sequence>
<dbReference type="PANTHER" id="PTHR10868">
    <property type="entry name" value="SIGMA 1-TYPE OPIOID RECEPTOR-RELATED"/>
    <property type="match status" value="1"/>
</dbReference>
<dbReference type="Proteomes" id="UP001161247">
    <property type="component" value="Chromosome 9"/>
</dbReference>
<organism evidence="9 10">
    <name type="scientific">Oldenlandia corymbosa var. corymbosa</name>
    <dbReference type="NCBI Taxonomy" id="529605"/>
    <lineage>
        <taxon>Eukaryota</taxon>
        <taxon>Viridiplantae</taxon>
        <taxon>Streptophyta</taxon>
        <taxon>Embryophyta</taxon>
        <taxon>Tracheophyta</taxon>
        <taxon>Spermatophyta</taxon>
        <taxon>Magnoliopsida</taxon>
        <taxon>eudicotyledons</taxon>
        <taxon>Gunneridae</taxon>
        <taxon>Pentapetalae</taxon>
        <taxon>asterids</taxon>
        <taxon>lamiids</taxon>
        <taxon>Gentianales</taxon>
        <taxon>Rubiaceae</taxon>
        <taxon>Rubioideae</taxon>
        <taxon>Spermacoceae</taxon>
        <taxon>Hedyotis-Oldenlandia complex</taxon>
        <taxon>Oldenlandia</taxon>
    </lineage>
</organism>
<feature type="compositionally biased region" description="Low complexity" evidence="7">
    <location>
        <begin position="10"/>
        <end position="28"/>
    </location>
</feature>
<dbReference type="AlphaFoldDB" id="A0AAV1EFG6"/>
<name>A0AAV1EFG6_OLDCO</name>
<evidence type="ECO:0000313" key="10">
    <source>
        <dbReference type="Proteomes" id="UP001161247"/>
    </source>
</evidence>
<keyword evidence="4" id="KW-0256">Endoplasmic reticulum</keyword>
<evidence type="ECO:0000256" key="7">
    <source>
        <dbReference type="SAM" id="MobiDB-lite"/>
    </source>
</evidence>
<evidence type="ECO:0000313" key="9">
    <source>
        <dbReference type="EMBL" id="CAI9118443.1"/>
    </source>
</evidence>
<comment type="similarity">
    <text evidence="2">Belongs to the ERG2 family.</text>
</comment>
<evidence type="ECO:0000256" key="4">
    <source>
        <dbReference type="ARBA" id="ARBA00022824"/>
    </source>
</evidence>
<dbReference type="InterPro" id="IPR006716">
    <property type="entry name" value="ERG2_sigma1_rcpt-like"/>
</dbReference>
<evidence type="ECO:0000256" key="1">
    <source>
        <dbReference type="ARBA" id="ARBA00004586"/>
    </source>
</evidence>
<comment type="subcellular location">
    <subcellularLocation>
        <location evidence="1">Endoplasmic reticulum membrane</location>
    </subcellularLocation>
</comment>
<keyword evidence="10" id="KW-1185">Reference proteome</keyword>
<evidence type="ECO:0000256" key="8">
    <source>
        <dbReference type="SAM" id="Phobius"/>
    </source>
</evidence>